<protein>
    <recommendedName>
        <fullName evidence="7">Guanylate kinase-like domain-containing protein</fullName>
    </recommendedName>
</protein>
<keyword evidence="5" id="KW-0418">Kinase</keyword>
<dbReference type="InterPro" id="IPR010708">
    <property type="entry name" value="5'(3')-deoxyribonucleotidase"/>
</dbReference>
<evidence type="ECO:0000256" key="1">
    <source>
        <dbReference type="ARBA" id="ARBA00003531"/>
    </source>
</evidence>
<dbReference type="EMBL" id="JAJEQX010000029">
    <property type="protein sequence ID" value="MCC2255558.1"/>
    <property type="molecule type" value="Genomic_DNA"/>
</dbReference>
<gene>
    <name evidence="8" type="ORF">LKD70_14230</name>
</gene>
<name>A0ABS8FZQ7_9FIRM</name>
<keyword evidence="4" id="KW-0808">Transferase</keyword>
<dbReference type="InterPro" id="IPR023214">
    <property type="entry name" value="HAD_sf"/>
</dbReference>
<dbReference type="SUPFAM" id="SSF56784">
    <property type="entry name" value="HAD-like"/>
    <property type="match status" value="1"/>
</dbReference>
<feature type="domain" description="Guanylate kinase-like" evidence="7">
    <location>
        <begin position="187"/>
        <end position="345"/>
    </location>
</feature>
<evidence type="ECO:0000313" key="8">
    <source>
        <dbReference type="EMBL" id="MCC2255558.1"/>
    </source>
</evidence>
<evidence type="ECO:0000256" key="3">
    <source>
        <dbReference type="ARBA" id="ARBA00009589"/>
    </source>
</evidence>
<dbReference type="Gene3D" id="3.40.50.1000">
    <property type="entry name" value="HAD superfamily/HAD-like"/>
    <property type="match status" value="1"/>
</dbReference>
<dbReference type="Pfam" id="PF00625">
    <property type="entry name" value="Guanylate_kin"/>
    <property type="match status" value="1"/>
</dbReference>
<evidence type="ECO:0000256" key="4">
    <source>
        <dbReference type="ARBA" id="ARBA00022679"/>
    </source>
</evidence>
<evidence type="ECO:0000256" key="6">
    <source>
        <dbReference type="ARBA" id="ARBA00048594"/>
    </source>
</evidence>
<dbReference type="Gene3D" id="3.40.50.300">
    <property type="entry name" value="P-loop containing nucleotide triphosphate hydrolases"/>
    <property type="match status" value="1"/>
</dbReference>
<organism evidence="8 9">
    <name type="scientific">Ruminococcus turbiniformis</name>
    <dbReference type="NCBI Taxonomy" id="2881258"/>
    <lineage>
        <taxon>Bacteria</taxon>
        <taxon>Bacillati</taxon>
        <taxon>Bacillota</taxon>
        <taxon>Clostridia</taxon>
        <taxon>Eubacteriales</taxon>
        <taxon>Oscillospiraceae</taxon>
        <taxon>Ruminococcus</taxon>
    </lineage>
</organism>
<accession>A0ABS8FZQ7</accession>
<keyword evidence="9" id="KW-1185">Reference proteome</keyword>
<dbReference type="InterPro" id="IPR027417">
    <property type="entry name" value="P-loop_NTPase"/>
</dbReference>
<dbReference type="PANTHER" id="PTHR23117">
    <property type="entry name" value="GUANYLATE KINASE-RELATED"/>
    <property type="match status" value="1"/>
</dbReference>
<comment type="caution">
    <text evidence="8">The sequence shown here is derived from an EMBL/GenBank/DDBJ whole genome shotgun (WGS) entry which is preliminary data.</text>
</comment>
<dbReference type="InterPro" id="IPR036412">
    <property type="entry name" value="HAD-like_sf"/>
</dbReference>
<dbReference type="InterPro" id="IPR008145">
    <property type="entry name" value="GK/Ca_channel_bsu"/>
</dbReference>
<reference evidence="8 9" key="1">
    <citation type="submission" date="2021-10" db="EMBL/GenBank/DDBJ databases">
        <title>Anaerobic single-cell dispensing facilitates the cultivation of human gut bacteria.</title>
        <authorList>
            <person name="Afrizal A."/>
        </authorList>
    </citation>
    <scope>NUCLEOTIDE SEQUENCE [LARGE SCALE GENOMIC DNA]</scope>
    <source>
        <strain evidence="8 9">CLA-AA-H200</strain>
    </source>
</reference>
<dbReference type="RefSeq" id="WP_227708591.1">
    <property type="nucleotide sequence ID" value="NZ_JAJEQX010000029.1"/>
</dbReference>
<evidence type="ECO:0000313" key="9">
    <source>
        <dbReference type="Proteomes" id="UP001198151"/>
    </source>
</evidence>
<dbReference type="PANTHER" id="PTHR23117:SF13">
    <property type="entry name" value="GUANYLATE KINASE"/>
    <property type="match status" value="1"/>
</dbReference>
<comment type="catalytic activity">
    <reaction evidence="6">
        <text>GMP + ATP = GDP + ADP</text>
        <dbReference type="Rhea" id="RHEA:20780"/>
        <dbReference type="ChEBI" id="CHEBI:30616"/>
        <dbReference type="ChEBI" id="CHEBI:58115"/>
        <dbReference type="ChEBI" id="CHEBI:58189"/>
        <dbReference type="ChEBI" id="CHEBI:456216"/>
        <dbReference type="EC" id="2.7.4.8"/>
    </reaction>
</comment>
<evidence type="ECO:0000259" key="7">
    <source>
        <dbReference type="PROSITE" id="PS50052"/>
    </source>
</evidence>
<dbReference type="Proteomes" id="UP001198151">
    <property type="component" value="Unassembled WGS sequence"/>
</dbReference>
<comment type="similarity">
    <text evidence="3">Belongs to the 5'(3')-deoxyribonucleotidase family.</text>
</comment>
<sequence length="345" mass="39000">MRKQFQIILDADDVLFDCNGTAVRDLNRSFGTNFKVSDITRWGPMGNALDERLNFFNEPSWVRKLPLFPGAREFVKKLSEIAELLVVTNVPAKCAGARMDALIENFPWIQPSNILIGGRKDLLKADMMLDDAPHNLEKATDVEYPVLFRQPWNYGKTGLYSVSRYDEFLTLVQMVQNGMGIKKPDKYDSIVLVGPSGSGKKKLADNLLKRNPRIRRVTTYTTKPGGMGYIHLSEKKFATKADEFFETSCYMGHRFGTYKPDIAAEIAEGNIPLLIMDINGMVAMKSEFCPISVYVDAPREDCIRDILSRDLSVNEMVRRIASLDLEARNERFCDITLTADSEVSL</sequence>
<evidence type="ECO:0000256" key="2">
    <source>
        <dbReference type="ARBA" id="ARBA00005790"/>
    </source>
</evidence>
<evidence type="ECO:0000256" key="5">
    <source>
        <dbReference type="ARBA" id="ARBA00022777"/>
    </source>
</evidence>
<proteinExistence type="inferred from homology"/>
<dbReference type="PROSITE" id="PS50052">
    <property type="entry name" value="GUANYLATE_KINASE_2"/>
    <property type="match status" value="1"/>
</dbReference>
<dbReference type="SUPFAM" id="SSF52540">
    <property type="entry name" value="P-loop containing nucleoside triphosphate hydrolases"/>
    <property type="match status" value="1"/>
</dbReference>
<comment type="similarity">
    <text evidence="2">Belongs to the guanylate kinase family.</text>
</comment>
<dbReference type="InterPro" id="IPR008144">
    <property type="entry name" value="Guanylate_kin-like_dom"/>
</dbReference>
<comment type="function">
    <text evidence="1">Essential for recycling GMP and indirectly, cGMP.</text>
</comment>
<dbReference type="Pfam" id="PF06941">
    <property type="entry name" value="NT5C"/>
    <property type="match status" value="1"/>
</dbReference>